<dbReference type="Gene3D" id="2.60.120.200">
    <property type="match status" value="1"/>
</dbReference>
<dbReference type="InterPro" id="IPR003961">
    <property type="entry name" value="FN3_dom"/>
</dbReference>
<name>A0A937AAJ6_9BACT</name>
<keyword evidence="1" id="KW-0677">Repeat</keyword>
<accession>A0A937AAJ6</accession>
<dbReference type="PROSITE" id="PS50853">
    <property type="entry name" value="FN3"/>
    <property type="match status" value="7"/>
</dbReference>
<feature type="domain" description="Fibronectin type-III" evidence="4">
    <location>
        <begin position="1489"/>
        <end position="1584"/>
    </location>
</feature>
<feature type="domain" description="Fibronectin type-III" evidence="4">
    <location>
        <begin position="2045"/>
        <end position="2135"/>
    </location>
</feature>
<protein>
    <submittedName>
        <fullName evidence="5">Fibronectin type III domain-containing protein</fullName>
    </submittedName>
</protein>
<evidence type="ECO:0000259" key="4">
    <source>
        <dbReference type="PROSITE" id="PS50853"/>
    </source>
</evidence>
<keyword evidence="2" id="KW-0732">Signal</keyword>
<comment type="caution">
    <text evidence="5">The sequence shown here is derived from an EMBL/GenBank/DDBJ whole genome shotgun (WGS) entry which is preliminary data.</text>
</comment>
<dbReference type="CDD" id="cd06263">
    <property type="entry name" value="MAM"/>
    <property type="match status" value="1"/>
</dbReference>
<feature type="domain" description="Fibronectin type-III" evidence="4">
    <location>
        <begin position="1586"/>
        <end position="1676"/>
    </location>
</feature>
<dbReference type="InterPro" id="IPR036116">
    <property type="entry name" value="FN3_sf"/>
</dbReference>
<dbReference type="InterPro" id="IPR013320">
    <property type="entry name" value="ConA-like_dom_sf"/>
</dbReference>
<dbReference type="SUPFAM" id="SSF49899">
    <property type="entry name" value="Concanavalin A-like lectins/glucanases"/>
    <property type="match status" value="1"/>
</dbReference>
<gene>
    <name evidence="5" type="ORF">JKP34_16555</name>
</gene>
<dbReference type="Proteomes" id="UP000642920">
    <property type="component" value="Unassembled WGS sequence"/>
</dbReference>
<sequence>MKRILAILLLISVTGSISVVAQTEKRNDDQPRRFNYKRLTSDPNSEYYNYNIKKSKDNASERYNFEFNRLKNPKTGKIPENIKKLELEYVLSERSKLQLADEGGFFNFRNGLNFKTANGDQSSPWVNRGPFNVGGRTRALAIDLDDENIILAGGVSGGMWRTTNQGTTWTRVTSGSEHPTVTDVEQDPRSAFNDTWYYSTGERIGASQSGRNGSAFLQGNGIYKSTDNGVTWSVLTATQNNTPQSFDNAFDLIFNIEVNPVNGDLYVATFYGIFRSTDGGTSFTEVLSAEFDNFSDIHITSTGVIYAALDNDGGNGGIYRTTDGASGTWTNITDASFPSSYSRTVIHSAPSNENVLYILASGTPSAPVGHDFWKYTYVSGDGSGSGGTWVNRSANLPNIGGSVGSFNSQGGYDLYVRVHPTNEDIVFIGGTNIYRSSDAFATSSGVWIGGYSPLNNVSLYTNHHPDQHSLEFFPSDPSKVITGHDGGISITDDIMAPVVGTEPVTWTSLNNGYLTTQVYALSIGPSDQLMAGFQDNSTWFTNNTNPADTWVDVFSGDGSYNAFNSDGTVRYLSSQRGNIYKVTYSDANSATPQSFTSLSPAEGLFVAPFELDPNNDEIMYYAASNTVWRNDNLSNATSSTGWTQLTNAASSSNVSTIGVSTQPANVVYFGTTSGEIYRIDGANTGNPSATDIFTSKGLPSGNVSSINVNPYNADDVIVTFSNYSIRSIFQTLNGGTSWTNISGNLEENTDGTGNGPSVRWASRIGNNDRYFIGTSTGLYSATSLNGTSTIWTQENMEGISNAVVEQIRVRNTDGLVVVGTHGNGLFSANYEVSQPDVIVENPLSDITTSANSSDIVLDVSNIFKSNTDPIQTITVTVDNNSNPSLLSAGISGNNLTISLIADQYGTAEISLRGTDGSGEFATSAFNVFVTPPPVSSFPYTVDFESNLPDGWNTSGDMDWIIASSGTPSPGTGPLVDHTFGNSTGQFIFSESSDPVVQDDEAILTSRKIDLSTLTNPRLQFFYHMFGESMGSLKVIVNDITNSSTTEVFSVTGQQQQNQDDDYLSPGPTGIDLSSFNSSVVTIDFIAVKGTNFTSDVAIDDIEFFELPGNDVGVVDVSVSNQPFYGADETVTAAIINYGGNSQSSFDVTYILDGGTPVTETVSATIASGDTLYYDFSTKLDASSLSTFNVEAYTSLTGDVDASNDATTNSFIKAILINSFPYYSESFESGTNNWYTTGVNNSWELGAPKATTINSASDGSNAWVTNLTGAYSNSTDAQVYSPYFDLNTYEKPVVQLDIWAQSEIDWDGTVLEATYNRGQDWLVVGNFGDPDNWYNNDEIESLGGGPGWDDTDGSGWVTATKALPLFAINPEVAFRVRFVSDGSFTDEGFAFDNFKVFDLLLGLDLSSSRNTTNIPLEITPFENVIYYRMDVSTDNFSTFLPGYENVQLFNPSINITGLQPDTEYNVRIKSYVTDAYSSDYSEFIVRTMALPVATAASNITTSSFTANWEVYTEYLGADSYKLEVSDDNFVTNLAGYDMVDIVPNSLDVTGLTEGTEYQYRVSAVVNGELTDPSESISVTTLTSPPSAPDNLQISVINSNSLSLSWNDNSTNEDGFVVERKLASASNFEEVTTVPTDNTSYTDSGLDANTAYIYRVYSTNTAGNSAYSNESEALTLADAPTALAATEVLENSFVANWSNTGSGLTYQLDVSTDNFVTTLAGYNALELSETSKSIEGLEENTQYQYRVKTVNASGNSLASNIIEVTTLKTLPTAPTQLTISVGYNFTNLEWTDNADNEESYTIERKLSSQSNFSEVSSLGENISSYQDTDVEFNTEYIYRVYASNSRGVSDYSNEFTVQTLPEIPSALNATDIAENSFIANWSDQGEGVSYAIDVSDDNFETTLENYTTKTISSGNSTLVEGLDEFTVYKYRVRSENSTGYTDFSNIIELTTLKSFPLAPSNLSLSETEEGIVLSWDDESFNESSFVIQKKLSSNDEFVDLVNLSANTSSFIDDQISFNTSYTYQVFAVNSRGNSNAIEGTISTLPNAPTATEATSLSINSFTANWTGEGAGLTYLVDVSEDDFASTLEGYNALEVDALSVDVTGLDDLKSYAYRVRAMNASGSSNYSNTIEATTLLDVPEAPSDLAFELVDAEILLSWSDNSTSETAFIIERKIGGSEFVELATVETDITTYLDEIGAVQENVTYRVFSENSSGKSEASNEITVGVEVTSNKAKKIASQISVLPNPSTGRFSIQWQKKIEIKSIKIVDLSGKEILLKQLNAFNDNFNIDLSEYESAVYLLVMETQDGFQIMKKLIKK</sequence>
<dbReference type="PROSITE" id="PS50060">
    <property type="entry name" value="MAM_2"/>
    <property type="match status" value="1"/>
</dbReference>
<feature type="signal peptide" evidence="2">
    <location>
        <begin position="1"/>
        <end position="21"/>
    </location>
</feature>
<organism evidence="5 6">
    <name type="scientific">Marivirga atlantica</name>
    <dbReference type="NCBI Taxonomy" id="1548457"/>
    <lineage>
        <taxon>Bacteria</taxon>
        <taxon>Pseudomonadati</taxon>
        <taxon>Bacteroidota</taxon>
        <taxon>Cytophagia</taxon>
        <taxon>Cytophagales</taxon>
        <taxon>Marivirgaceae</taxon>
        <taxon>Marivirga</taxon>
    </lineage>
</organism>
<dbReference type="InterPro" id="IPR015943">
    <property type="entry name" value="WD40/YVTN_repeat-like_dom_sf"/>
</dbReference>
<feature type="domain" description="Fibronectin type-III" evidence="4">
    <location>
        <begin position="1956"/>
        <end position="2044"/>
    </location>
</feature>
<dbReference type="GO" id="GO:0004553">
    <property type="term" value="F:hydrolase activity, hydrolyzing O-glycosyl compounds"/>
    <property type="evidence" value="ECO:0007669"/>
    <property type="project" value="UniProtKB-ARBA"/>
</dbReference>
<dbReference type="GO" id="GO:0005975">
    <property type="term" value="P:carbohydrate metabolic process"/>
    <property type="evidence" value="ECO:0007669"/>
    <property type="project" value="UniProtKB-ARBA"/>
</dbReference>
<dbReference type="InterPro" id="IPR050991">
    <property type="entry name" value="ECM_Regulatory_Proteins"/>
</dbReference>
<dbReference type="SUPFAM" id="SSF110296">
    <property type="entry name" value="Oligoxyloglucan reducing end-specific cellobiohydrolase"/>
    <property type="match status" value="2"/>
</dbReference>
<evidence type="ECO:0000313" key="5">
    <source>
        <dbReference type="EMBL" id="MBL0766882.1"/>
    </source>
</evidence>
<dbReference type="PANTHER" id="PTHR46708">
    <property type="entry name" value="TENASCIN"/>
    <property type="match status" value="1"/>
</dbReference>
<dbReference type="Gene3D" id="2.130.10.10">
    <property type="entry name" value="YVTN repeat-like/Quinoprotein amine dehydrogenase"/>
    <property type="match status" value="4"/>
</dbReference>
<dbReference type="RefSeq" id="WP_201923898.1">
    <property type="nucleotide sequence ID" value="NZ_JAERQG010000004.1"/>
</dbReference>
<keyword evidence="6" id="KW-1185">Reference proteome</keyword>
<dbReference type="NCBIfam" id="TIGR04183">
    <property type="entry name" value="Por_Secre_tail"/>
    <property type="match status" value="1"/>
</dbReference>
<dbReference type="Pfam" id="PF00041">
    <property type="entry name" value="fn3"/>
    <property type="match status" value="3"/>
</dbReference>
<dbReference type="InterPro" id="IPR000998">
    <property type="entry name" value="MAM_dom"/>
</dbReference>
<dbReference type="Pfam" id="PF18962">
    <property type="entry name" value="Por_Secre_tail"/>
    <property type="match status" value="1"/>
</dbReference>
<dbReference type="InterPro" id="IPR026444">
    <property type="entry name" value="Secre_tail"/>
</dbReference>
<dbReference type="CDD" id="cd15482">
    <property type="entry name" value="Sialidase_non-viral"/>
    <property type="match status" value="1"/>
</dbReference>
<dbReference type="GO" id="GO:0016020">
    <property type="term" value="C:membrane"/>
    <property type="evidence" value="ECO:0007669"/>
    <property type="project" value="InterPro"/>
</dbReference>
<dbReference type="PANTHER" id="PTHR46708:SF2">
    <property type="entry name" value="FIBRONECTIN TYPE-III DOMAIN-CONTAINING PROTEIN"/>
    <property type="match status" value="1"/>
</dbReference>
<feature type="chain" id="PRO_5037795782" evidence="2">
    <location>
        <begin position="22"/>
        <end position="2315"/>
    </location>
</feature>
<feature type="domain" description="Fibronectin type-III" evidence="4">
    <location>
        <begin position="1861"/>
        <end position="1952"/>
    </location>
</feature>
<dbReference type="CDD" id="cd00063">
    <property type="entry name" value="FN3"/>
    <property type="match status" value="8"/>
</dbReference>
<evidence type="ECO:0000259" key="3">
    <source>
        <dbReference type="PROSITE" id="PS50060"/>
    </source>
</evidence>
<dbReference type="SUPFAM" id="SSF49265">
    <property type="entry name" value="Fibronectin type III"/>
    <property type="match status" value="4"/>
</dbReference>
<feature type="domain" description="MAM" evidence="3">
    <location>
        <begin position="939"/>
        <end position="1110"/>
    </location>
</feature>
<proteinExistence type="predicted"/>
<evidence type="ECO:0000313" key="6">
    <source>
        <dbReference type="Proteomes" id="UP000642920"/>
    </source>
</evidence>
<dbReference type="InterPro" id="IPR013783">
    <property type="entry name" value="Ig-like_fold"/>
</dbReference>
<dbReference type="Gene3D" id="2.60.40.10">
    <property type="entry name" value="Immunoglobulins"/>
    <property type="match status" value="8"/>
</dbReference>
<evidence type="ECO:0000256" key="2">
    <source>
        <dbReference type="SAM" id="SignalP"/>
    </source>
</evidence>
<feature type="domain" description="Fibronectin type-III" evidence="4">
    <location>
        <begin position="1768"/>
        <end position="1860"/>
    </location>
</feature>
<reference evidence="5" key="1">
    <citation type="submission" date="2021-01" db="EMBL/GenBank/DDBJ databases">
        <title>Marivirga sp. nov., isolated from intertidal surface sediments.</title>
        <authorList>
            <person name="Zhang M."/>
        </authorList>
    </citation>
    <scope>NUCLEOTIDE SEQUENCE</scope>
    <source>
        <strain evidence="5">SM1354</strain>
    </source>
</reference>
<dbReference type="SMART" id="SM00137">
    <property type="entry name" value="MAM"/>
    <property type="match status" value="1"/>
</dbReference>
<dbReference type="Pfam" id="PF00629">
    <property type="entry name" value="MAM"/>
    <property type="match status" value="1"/>
</dbReference>
<dbReference type="EMBL" id="JAERQG010000004">
    <property type="protein sequence ID" value="MBL0766882.1"/>
    <property type="molecule type" value="Genomic_DNA"/>
</dbReference>
<evidence type="ECO:0000256" key="1">
    <source>
        <dbReference type="ARBA" id="ARBA00022737"/>
    </source>
</evidence>
<feature type="domain" description="Fibronectin type-III" evidence="4">
    <location>
        <begin position="1677"/>
        <end position="1767"/>
    </location>
</feature>
<dbReference type="SMART" id="SM00060">
    <property type="entry name" value="FN3"/>
    <property type="match status" value="9"/>
</dbReference>